<proteinExistence type="predicted"/>
<feature type="region of interest" description="Disordered" evidence="1">
    <location>
        <begin position="381"/>
        <end position="400"/>
    </location>
</feature>
<feature type="transmembrane region" description="Helical" evidence="2">
    <location>
        <begin position="12"/>
        <end position="37"/>
    </location>
</feature>
<sequence>MSKKSRSKLWFLVHSWLALPIWFFVLIVCVTGTLAVVSQEIVWLANPQMRASQPSDDAPRLGYEQIITAIKTAEPQALVQRISRPDESHFALDVTLSYPDGRSLVTYVNPYTGVIQGTAPEFNFQAFTRALHGWWLVPFTNGYSWGWYLVSALSLPLLASLITGLVVYKRFWKGFFSPTLRIRHGARIFWGDFHRLSGIWSIWFIAVISVTSTWFLIEAVLSDNHISISSEAIIPAMSRDSVPLTADGLPPARLSLDRAIEIAQQKIPGLEASVINMPFNAYSHLDIRGRGWYPLMFQSATLNPFNGELASSRVLSDRTSLEFVTESMRPLHTGDFGGLWIKLIWFFFGLLLSMMVLSGLLIWTKRTALATANALKRESKKARTAAVQPATTRETSEASL</sequence>
<dbReference type="PANTHER" id="PTHR34219:SF8">
    <property type="entry name" value="PEPSY DOMAIN-CONTAINING PROTEIN"/>
    <property type="match status" value="1"/>
</dbReference>
<dbReference type="AlphaFoldDB" id="A0A5E7MP90"/>
<keyword evidence="2" id="KW-0812">Transmembrane</keyword>
<feature type="compositionally biased region" description="Polar residues" evidence="1">
    <location>
        <begin position="389"/>
        <end position="400"/>
    </location>
</feature>
<evidence type="ECO:0000256" key="2">
    <source>
        <dbReference type="SAM" id="Phobius"/>
    </source>
</evidence>
<dbReference type="Pfam" id="PF03929">
    <property type="entry name" value="PepSY_TM"/>
    <property type="match status" value="1"/>
</dbReference>
<dbReference type="PANTHER" id="PTHR34219">
    <property type="entry name" value="IRON-REGULATED INNER MEMBRANE PROTEIN-RELATED"/>
    <property type="match status" value="1"/>
</dbReference>
<dbReference type="Proteomes" id="UP000377224">
    <property type="component" value="Unassembled WGS sequence"/>
</dbReference>
<gene>
    <name evidence="4" type="ORF">PS896_04121</name>
</gene>
<reference evidence="4 5" key="1">
    <citation type="submission" date="2019-09" db="EMBL/GenBank/DDBJ databases">
        <authorList>
            <person name="Chandra G."/>
            <person name="Truman W A."/>
        </authorList>
    </citation>
    <scope>NUCLEOTIDE SEQUENCE [LARGE SCALE GENOMIC DNA]</scope>
    <source>
        <strain evidence="4">PS896</strain>
    </source>
</reference>
<evidence type="ECO:0000313" key="5">
    <source>
        <dbReference type="Proteomes" id="UP000377224"/>
    </source>
</evidence>
<protein>
    <recommendedName>
        <fullName evidence="3">PepSY domain-containing protein</fullName>
    </recommendedName>
</protein>
<evidence type="ECO:0000259" key="3">
    <source>
        <dbReference type="Pfam" id="PF03413"/>
    </source>
</evidence>
<feature type="transmembrane region" description="Helical" evidence="2">
    <location>
        <begin position="197"/>
        <end position="217"/>
    </location>
</feature>
<evidence type="ECO:0000313" key="4">
    <source>
        <dbReference type="EMBL" id="VVP26596.1"/>
    </source>
</evidence>
<organism evidence="4 5">
    <name type="scientific">Pseudomonas fluorescens</name>
    <dbReference type="NCBI Taxonomy" id="294"/>
    <lineage>
        <taxon>Bacteria</taxon>
        <taxon>Pseudomonadati</taxon>
        <taxon>Pseudomonadota</taxon>
        <taxon>Gammaproteobacteria</taxon>
        <taxon>Pseudomonadales</taxon>
        <taxon>Pseudomonadaceae</taxon>
        <taxon>Pseudomonas</taxon>
    </lineage>
</organism>
<keyword evidence="2" id="KW-1133">Transmembrane helix</keyword>
<accession>A0A5E7MP90</accession>
<dbReference type="RefSeq" id="WP_064391333.1">
    <property type="nucleotide sequence ID" value="NZ_CABVIN010000006.1"/>
</dbReference>
<keyword evidence="2" id="KW-0472">Membrane</keyword>
<feature type="domain" description="PepSY" evidence="3">
    <location>
        <begin position="61"/>
        <end position="117"/>
    </location>
</feature>
<evidence type="ECO:0000256" key="1">
    <source>
        <dbReference type="SAM" id="MobiDB-lite"/>
    </source>
</evidence>
<dbReference type="EMBL" id="CABVIN010000006">
    <property type="protein sequence ID" value="VVP26596.1"/>
    <property type="molecule type" value="Genomic_DNA"/>
</dbReference>
<feature type="transmembrane region" description="Helical" evidence="2">
    <location>
        <begin position="145"/>
        <end position="168"/>
    </location>
</feature>
<dbReference type="Pfam" id="PF03413">
    <property type="entry name" value="PepSY"/>
    <property type="match status" value="1"/>
</dbReference>
<feature type="transmembrane region" description="Helical" evidence="2">
    <location>
        <begin position="339"/>
        <end position="363"/>
    </location>
</feature>
<name>A0A5E7MP90_PSEFL</name>
<dbReference type="InterPro" id="IPR025711">
    <property type="entry name" value="PepSY"/>
</dbReference>
<dbReference type="InterPro" id="IPR005625">
    <property type="entry name" value="PepSY-ass_TM"/>
</dbReference>